<dbReference type="RefSeq" id="WP_034440521.1">
    <property type="nucleotide sequence ID" value="NZ_CAACYI010000001.1"/>
</dbReference>
<keyword evidence="1" id="KW-0472">Membrane</keyword>
<sequence>MENKNLWLILVIVGFMTLMASIYMSYKTGKTEYAWIIGSMLFGIGSGDKYKKLKDK</sequence>
<dbReference type="AlphaFoldDB" id="A0A8H2M512"/>
<gene>
    <name evidence="2" type="ORF">NCTC13150_01104</name>
</gene>
<feature type="transmembrane region" description="Helical" evidence="1">
    <location>
        <begin position="7"/>
        <end position="26"/>
    </location>
</feature>
<accession>A0A8H2M512</accession>
<evidence type="ECO:0000313" key="2">
    <source>
        <dbReference type="EMBL" id="VFB16554.1"/>
    </source>
</evidence>
<proteinExistence type="predicted"/>
<dbReference type="EMBL" id="CAACYI010000001">
    <property type="protein sequence ID" value="VFB16554.1"/>
    <property type="molecule type" value="Genomic_DNA"/>
</dbReference>
<protein>
    <submittedName>
        <fullName evidence="2">Uncharacterized protein</fullName>
    </submittedName>
</protein>
<evidence type="ECO:0000256" key="1">
    <source>
        <dbReference type="SAM" id="Phobius"/>
    </source>
</evidence>
<reference evidence="2 3" key="1">
    <citation type="submission" date="2019-02" db="EMBL/GenBank/DDBJ databases">
        <authorList>
            <consortium name="Pathogen Informatics"/>
        </authorList>
    </citation>
    <scope>NUCLEOTIDE SEQUENCE [LARGE SCALE GENOMIC DNA]</scope>
    <source>
        <strain evidence="2 3">3012STDY7089603</strain>
    </source>
</reference>
<organism evidence="2 3">
    <name type="scientific">Urinicoccus massiliensis</name>
    <dbReference type="NCBI Taxonomy" id="1723382"/>
    <lineage>
        <taxon>Bacteria</taxon>
        <taxon>Bacillati</taxon>
        <taxon>Bacillota</taxon>
        <taxon>Tissierellia</taxon>
        <taxon>Tissierellales</taxon>
        <taxon>Peptoniphilaceae</taxon>
        <taxon>Urinicoccus</taxon>
    </lineage>
</organism>
<dbReference type="Proteomes" id="UP000377798">
    <property type="component" value="Unassembled WGS sequence"/>
</dbReference>
<keyword evidence="3" id="KW-1185">Reference proteome</keyword>
<comment type="caution">
    <text evidence="2">The sequence shown here is derived from an EMBL/GenBank/DDBJ whole genome shotgun (WGS) entry which is preliminary data.</text>
</comment>
<keyword evidence="1" id="KW-1133">Transmembrane helix</keyword>
<keyword evidence="1" id="KW-0812">Transmembrane</keyword>
<name>A0A8H2M512_9FIRM</name>
<evidence type="ECO:0000313" key="3">
    <source>
        <dbReference type="Proteomes" id="UP000377798"/>
    </source>
</evidence>